<dbReference type="EMBL" id="CP096034">
    <property type="protein sequence ID" value="UPM56364.1"/>
    <property type="molecule type" value="Genomic_DNA"/>
</dbReference>
<protein>
    <recommendedName>
        <fullName evidence="3">Restriction endonuclease</fullName>
    </recommendedName>
</protein>
<proteinExistence type="predicted"/>
<sequence>MKSLLGYLGKNFISNNENLATEALNYILDNSFAARSAITKINNHINPNIDSDLSFQSQVYSNDNAIPDIVGFDTNNDSVYIIEAKFWAGLTRNQPITYLNRLDKNKPSILIFLVPKLRMELVWGELIQRLNEEQIPFLDINTQENIFFVNINHNKQLAITNWDYLLNEIISQMTLQQDELLKGDVLQLLGLCSEMDNQAFLPIHEHEISPMIPKRNMNYSDIVDELFSKGMIRGIFSTENGKLRSGAGAHHYKRYFKFGEFYADISFDNRAWLHLYNTPFWLKIYGKKWSNPSELNKVRLALSPFLTTAPKKLYTMDLVPHIPLFVKYRVEKSNLVDEMLKQVEETFKLLKQNYF</sequence>
<evidence type="ECO:0000313" key="2">
    <source>
        <dbReference type="Proteomes" id="UP000830639"/>
    </source>
</evidence>
<gene>
    <name evidence="1" type="ORF">MY490_11225</name>
</gene>
<keyword evidence="2" id="KW-1185">Reference proteome</keyword>
<dbReference type="RefSeq" id="WP_248269268.1">
    <property type="nucleotide sequence ID" value="NZ_CP096034.1"/>
</dbReference>
<evidence type="ECO:0008006" key="3">
    <source>
        <dbReference type="Google" id="ProtNLM"/>
    </source>
</evidence>
<reference evidence="1 2" key="1">
    <citation type="submission" date="2022-04" db="EMBL/GenBank/DDBJ databases">
        <title>Mechanism of arsenic methylation and mitigation arsenic toxicity by Bacillus sp. LH14 from an Arsenic-Contaminated Paddy Soil.</title>
        <authorList>
            <person name="Wang D."/>
        </authorList>
    </citation>
    <scope>NUCLEOTIDE SEQUENCE [LARGE SCALE GENOMIC DNA]</scope>
    <source>
        <strain evidence="1 2">LH14</strain>
    </source>
</reference>
<accession>A0ABY4JSN6</accession>
<name>A0ABY4JSN6_9BACI</name>
<organism evidence="1 2">
    <name type="scientific">Gottfriedia acidiceleris</name>
    <dbReference type="NCBI Taxonomy" id="371036"/>
    <lineage>
        <taxon>Bacteria</taxon>
        <taxon>Bacillati</taxon>
        <taxon>Bacillota</taxon>
        <taxon>Bacilli</taxon>
        <taxon>Bacillales</taxon>
        <taxon>Bacillaceae</taxon>
        <taxon>Gottfriedia</taxon>
    </lineage>
</organism>
<dbReference type="Proteomes" id="UP000830639">
    <property type="component" value="Chromosome"/>
</dbReference>
<evidence type="ECO:0000313" key="1">
    <source>
        <dbReference type="EMBL" id="UPM56364.1"/>
    </source>
</evidence>